<dbReference type="PANTHER" id="PTHR24305">
    <property type="entry name" value="CYTOCHROME P450"/>
    <property type="match status" value="1"/>
</dbReference>
<comment type="caution">
    <text evidence="8">The sequence shown here is derived from an EMBL/GenBank/DDBJ whole genome shotgun (WGS) entry which is preliminary data.</text>
</comment>
<dbReference type="OrthoDB" id="3934656at2759"/>
<dbReference type="GO" id="GO:0044550">
    <property type="term" value="P:secondary metabolite biosynthetic process"/>
    <property type="evidence" value="ECO:0007669"/>
    <property type="project" value="UniProtKB-ARBA"/>
</dbReference>
<dbReference type="PRINTS" id="PR00385">
    <property type="entry name" value="P450"/>
</dbReference>
<feature type="binding site" description="axial binding residue" evidence="5">
    <location>
        <position position="495"/>
    </location>
    <ligand>
        <name>heme</name>
        <dbReference type="ChEBI" id="CHEBI:30413"/>
    </ligand>
    <ligandPart>
        <name>Fe</name>
        <dbReference type="ChEBI" id="CHEBI:18248"/>
    </ligandPart>
</feature>
<dbReference type="PRINTS" id="PR00463">
    <property type="entry name" value="EP450I"/>
</dbReference>
<dbReference type="InterPro" id="IPR050121">
    <property type="entry name" value="Cytochrome_P450_monoxygenase"/>
</dbReference>
<comment type="similarity">
    <text evidence="6">Belongs to the cytochrome P450 family.</text>
</comment>
<protein>
    <recommendedName>
        <fullName evidence="10">Cytochrome P450</fullName>
    </recommendedName>
</protein>
<dbReference type="Pfam" id="PF00067">
    <property type="entry name" value="p450"/>
    <property type="match status" value="1"/>
</dbReference>
<dbReference type="SUPFAM" id="SSF48264">
    <property type="entry name" value="Cytochrome P450"/>
    <property type="match status" value="1"/>
</dbReference>
<proteinExistence type="inferred from homology"/>
<dbReference type="InterPro" id="IPR002401">
    <property type="entry name" value="Cyt_P450_E_grp-I"/>
</dbReference>
<dbReference type="Proteomes" id="UP001150569">
    <property type="component" value="Unassembled WGS sequence"/>
</dbReference>
<keyword evidence="6" id="KW-0503">Monooxygenase</keyword>
<evidence type="ECO:0000256" key="5">
    <source>
        <dbReference type="PIRSR" id="PIRSR602401-1"/>
    </source>
</evidence>
<keyword evidence="7" id="KW-1133">Transmembrane helix</keyword>
<keyword evidence="7" id="KW-0472">Membrane</keyword>
<organism evidence="8 9">
    <name type="scientific">Tieghemiomyces parasiticus</name>
    <dbReference type="NCBI Taxonomy" id="78921"/>
    <lineage>
        <taxon>Eukaryota</taxon>
        <taxon>Fungi</taxon>
        <taxon>Fungi incertae sedis</taxon>
        <taxon>Zoopagomycota</taxon>
        <taxon>Kickxellomycotina</taxon>
        <taxon>Dimargaritomycetes</taxon>
        <taxon>Dimargaritales</taxon>
        <taxon>Dimargaritaceae</taxon>
        <taxon>Tieghemiomyces</taxon>
    </lineage>
</organism>
<evidence type="ECO:0000313" key="8">
    <source>
        <dbReference type="EMBL" id="KAJ1908631.1"/>
    </source>
</evidence>
<dbReference type="Gene3D" id="1.10.630.10">
    <property type="entry name" value="Cytochrome P450"/>
    <property type="match status" value="1"/>
</dbReference>
<dbReference type="GO" id="GO:0020037">
    <property type="term" value="F:heme binding"/>
    <property type="evidence" value="ECO:0007669"/>
    <property type="project" value="InterPro"/>
</dbReference>
<evidence type="ECO:0000256" key="6">
    <source>
        <dbReference type="RuleBase" id="RU000461"/>
    </source>
</evidence>
<keyword evidence="5 6" id="KW-0349">Heme</keyword>
<dbReference type="GO" id="GO:0005506">
    <property type="term" value="F:iron ion binding"/>
    <property type="evidence" value="ECO:0007669"/>
    <property type="project" value="InterPro"/>
</dbReference>
<evidence type="ECO:0000256" key="7">
    <source>
        <dbReference type="SAM" id="Phobius"/>
    </source>
</evidence>
<evidence type="ECO:0000256" key="1">
    <source>
        <dbReference type="ARBA" id="ARBA00001971"/>
    </source>
</evidence>
<dbReference type="InterPro" id="IPR001128">
    <property type="entry name" value="Cyt_P450"/>
</dbReference>
<evidence type="ECO:0000256" key="2">
    <source>
        <dbReference type="ARBA" id="ARBA00022723"/>
    </source>
</evidence>
<reference evidence="8" key="1">
    <citation type="submission" date="2022-07" db="EMBL/GenBank/DDBJ databases">
        <title>Phylogenomic reconstructions and comparative analyses of Kickxellomycotina fungi.</title>
        <authorList>
            <person name="Reynolds N.K."/>
            <person name="Stajich J.E."/>
            <person name="Barry K."/>
            <person name="Grigoriev I.V."/>
            <person name="Crous P."/>
            <person name="Smith M.E."/>
        </authorList>
    </citation>
    <scope>NUCLEOTIDE SEQUENCE</scope>
    <source>
        <strain evidence="8">RSA 861</strain>
    </source>
</reference>
<dbReference type="AlphaFoldDB" id="A0A9W7ZQ51"/>
<dbReference type="EMBL" id="JANBPT010001358">
    <property type="protein sequence ID" value="KAJ1908631.1"/>
    <property type="molecule type" value="Genomic_DNA"/>
</dbReference>
<sequence>MANSAIVTLIGSAVGVQITWLGLLLATVLGTLASWVVYHAFLSPLCHVPGPFFCRILPAALHPQLYMGRHYMWVTEMHRLYGPVVRIGHQAVSVIDRASIREIYQGYSHIKARIWYRGLDQYTSGMFTTPHAVVHKQLKRQLEPTFSRKAVREMESLVLEHGAAGLAFTIAGRCAAEAALAGPKHGETGTVVDLFSLLNYATLDTITQLALGRNACLLRGSDHPIVGWFHSFGMMATLMCAFPFLKDYKFGFRQMRQDTQNLYDHAVECITEKRATLHEISADCAAGRSIDDKRQAAEKDILANLLRAEDPQTNDKLTEVQIAVETINTMFAGTETISAGLTLTFLHLFRHPNLYRKVQDEVVRSFPVPDLFGGEDGCPTTPRPLGLNLALLQMMGITYATIKERVPLVEAIINETLRITPSATTVLMREVPEGGRVLGGHYMPAGTNVGMSLMAYHHGAEWEDPHLFQPERFLGPEGEKNLVKLMSFSLGPRQCIGRNLAYVEMSLILVVLLRFFHFEVASSAEMHQDWLEFVTLRPSTLKFHCRTWLRAEFCAA</sequence>
<comment type="cofactor">
    <cofactor evidence="1 5">
        <name>heme</name>
        <dbReference type="ChEBI" id="CHEBI:30413"/>
    </cofactor>
</comment>
<keyword evidence="3 6" id="KW-0560">Oxidoreductase</keyword>
<evidence type="ECO:0000313" key="9">
    <source>
        <dbReference type="Proteomes" id="UP001150569"/>
    </source>
</evidence>
<evidence type="ECO:0000256" key="3">
    <source>
        <dbReference type="ARBA" id="ARBA00023002"/>
    </source>
</evidence>
<gene>
    <name evidence="8" type="ORF">IWQ60_011612</name>
</gene>
<keyword evidence="9" id="KW-1185">Reference proteome</keyword>
<dbReference type="PANTHER" id="PTHR24305:SF235">
    <property type="entry name" value="CYTOCHROME P450 MONOOXYGENASE APDB-RELATED"/>
    <property type="match status" value="1"/>
</dbReference>
<accession>A0A9W7ZQ51</accession>
<evidence type="ECO:0000256" key="4">
    <source>
        <dbReference type="ARBA" id="ARBA00023004"/>
    </source>
</evidence>
<feature type="transmembrane region" description="Helical" evidence="7">
    <location>
        <begin position="20"/>
        <end position="41"/>
    </location>
</feature>
<name>A0A9W7ZQ51_9FUNG</name>
<dbReference type="InterPro" id="IPR036396">
    <property type="entry name" value="Cyt_P450_sf"/>
</dbReference>
<evidence type="ECO:0008006" key="10">
    <source>
        <dbReference type="Google" id="ProtNLM"/>
    </source>
</evidence>
<dbReference type="GO" id="GO:0016705">
    <property type="term" value="F:oxidoreductase activity, acting on paired donors, with incorporation or reduction of molecular oxygen"/>
    <property type="evidence" value="ECO:0007669"/>
    <property type="project" value="InterPro"/>
</dbReference>
<keyword evidence="7" id="KW-0812">Transmembrane</keyword>
<keyword evidence="4 5" id="KW-0408">Iron</keyword>
<dbReference type="InterPro" id="IPR017972">
    <property type="entry name" value="Cyt_P450_CS"/>
</dbReference>
<dbReference type="PROSITE" id="PS00086">
    <property type="entry name" value="CYTOCHROME_P450"/>
    <property type="match status" value="1"/>
</dbReference>
<dbReference type="GO" id="GO:0004497">
    <property type="term" value="F:monooxygenase activity"/>
    <property type="evidence" value="ECO:0007669"/>
    <property type="project" value="UniProtKB-KW"/>
</dbReference>
<keyword evidence="2 5" id="KW-0479">Metal-binding</keyword>